<comment type="caution">
    <text evidence="2">The sequence shown here is derived from an EMBL/GenBank/DDBJ whole genome shotgun (WGS) entry which is preliminary data.</text>
</comment>
<name>A0A210R549_MIZYE</name>
<organism evidence="2 3">
    <name type="scientific">Mizuhopecten yessoensis</name>
    <name type="common">Japanese scallop</name>
    <name type="synonym">Patinopecten yessoensis</name>
    <dbReference type="NCBI Taxonomy" id="6573"/>
    <lineage>
        <taxon>Eukaryota</taxon>
        <taxon>Metazoa</taxon>
        <taxon>Spiralia</taxon>
        <taxon>Lophotrochozoa</taxon>
        <taxon>Mollusca</taxon>
        <taxon>Bivalvia</taxon>
        <taxon>Autobranchia</taxon>
        <taxon>Pteriomorphia</taxon>
        <taxon>Pectinida</taxon>
        <taxon>Pectinoidea</taxon>
        <taxon>Pectinidae</taxon>
        <taxon>Mizuhopecten</taxon>
    </lineage>
</organism>
<dbReference type="Proteomes" id="UP000242188">
    <property type="component" value="Unassembled WGS sequence"/>
</dbReference>
<feature type="compositionally biased region" description="Basic and acidic residues" evidence="1">
    <location>
        <begin position="58"/>
        <end position="73"/>
    </location>
</feature>
<dbReference type="AlphaFoldDB" id="A0A210R549"/>
<protein>
    <submittedName>
        <fullName evidence="2">Uncharacterized protein</fullName>
    </submittedName>
</protein>
<dbReference type="EMBL" id="NEDP02000262">
    <property type="protein sequence ID" value="OWF56193.1"/>
    <property type="molecule type" value="Genomic_DNA"/>
</dbReference>
<accession>A0A210R549</accession>
<proteinExistence type="predicted"/>
<keyword evidence="3" id="KW-1185">Reference proteome</keyword>
<evidence type="ECO:0000313" key="2">
    <source>
        <dbReference type="EMBL" id="OWF56193.1"/>
    </source>
</evidence>
<evidence type="ECO:0000256" key="1">
    <source>
        <dbReference type="SAM" id="MobiDB-lite"/>
    </source>
</evidence>
<sequence length="173" mass="19669">MNYLEIGLPHINLAPRLTVSPRPLLPVSGLSRKYLGIEGVSKKEIDTLVNRLSKPKSPRPDELKHVNPEDKTHAPKCQQQENIQPDENIVQRPKRSRFIGSKKMSVRDIGNMVDRLSKTKPSTEKTQTQAKRACHSNVRQKRGLMGSYAWQGLDHHLHKPVRTSPSFNIVMVK</sequence>
<reference evidence="2 3" key="1">
    <citation type="journal article" date="2017" name="Nat. Ecol. Evol.">
        <title>Scallop genome provides insights into evolution of bilaterian karyotype and development.</title>
        <authorList>
            <person name="Wang S."/>
            <person name="Zhang J."/>
            <person name="Jiao W."/>
            <person name="Li J."/>
            <person name="Xun X."/>
            <person name="Sun Y."/>
            <person name="Guo X."/>
            <person name="Huan P."/>
            <person name="Dong B."/>
            <person name="Zhang L."/>
            <person name="Hu X."/>
            <person name="Sun X."/>
            <person name="Wang J."/>
            <person name="Zhao C."/>
            <person name="Wang Y."/>
            <person name="Wang D."/>
            <person name="Huang X."/>
            <person name="Wang R."/>
            <person name="Lv J."/>
            <person name="Li Y."/>
            <person name="Zhang Z."/>
            <person name="Liu B."/>
            <person name="Lu W."/>
            <person name="Hui Y."/>
            <person name="Liang J."/>
            <person name="Zhou Z."/>
            <person name="Hou R."/>
            <person name="Li X."/>
            <person name="Liu Y."/>
            <person name="Li H."/>
            <person name="Ning X."/>
            <person name="Lin Y."/>
            <person name="Zhao L."/>
            <person name="Xing Q."/>
            <person name="Dou J."/>
            <person name="Li Y."/>
            <person name="Mao J."/>
            <person name="Guo H."/>
            <person name="Dou H."/>
            <person name="Li T."/>
            <person name="Mu C."/>
            <person name="Jiang W."/>
            <person name="Fu Q."/>
            <person name="Fu X."/>
            <person name="Miao Y."/>
            <person name="Liu J."/>
            <person name="Yu Q."/>
            <person name="Li R."/>
            <person name="Liao H."/>
            <person name="Li X."/>
            <person name="Kong Y."/>
            <person name="Jiang Z."/>
            <person name="Chourrout D."/>
            <person name="Li R."/>
            <person name="Bao Z."/>
        </authorList>
    </citation>
    <scope>NUCLEOTIDE SEQUENCE [LARGE SCALE GENOMIC DNA]</scope>
    <source>
        <strain evidence="2 3">PY_sf001</strain>
    </source>
</reference>
<gene>
    <name evidence="2" type="ORF">KP79_PYT21545</name>
</gene>
<evidence type="ECO:0000313" key="3">
    <source>
        <dbReference type="Proteomes" id="UP000242188"/>
    </source>
</evidence>
<feature type="region of interest" description="Disordered" evidence="1">
    <location>
        <begin position="52"/>
        <end position="81"/>
    </location>
</feature>